<reference evidence="3 4" key="1">
    <citation type="journal article" date="2018" name="Nat. Biotechnol.">
        <title>A standardized bacterial taxonomy based on genome phylogeny substantially revises the tree of life.</title>
        <authorList>
            <person name="Parks D.H."/>
            <person name="Chuvochina M."/>
            <person name="Waite D.W."/>
            <person name="Rinke C."/>
            <person name="Skarshewski A."/>
            <person name="Chaumeil P.A."/>
            <person name="Hugenholtz P."/>
        </authorList>
    </citation>
    <scope>NUCLEOTIDE SEQUENCE [LARGE SCALE GENOMIC DNA]</scope>
    <source>
        <strain evidence="3">UBA9375</strain>
    </source>
</reference>
<proteinExistence type="predicted"/>
<protein>
    <submittedName>
        <fullName evidence="3">DUF1080 domain-containing protein</fullName>
    </submittedName>
</protein>
<gene>
    <name evidence="3" type="ORF">DIT97_31110</name>
</gene>
<evidence type="ECO:0000313" key="4">
    <source>
        <dbReference type="Proteomes" id="UP000263642"/>
    </source>
</evidence>
<feature type="signal peptide" evidence="1">
    <location>
        <begin position="1"/>
        <end position="25"/>
    </location>
</feature>
<sequence length="266" mass="29764">MKSASSLTFCLCLFLSLCIGPLAFADDTPAEKKWIPLFNGKDLDDWTVKIRGYDVNENFGNTFRVEDGLLKVGYDQYGEFAEKFGHLFYKTPFSHYVIRVEYRFTGEQSTGGPGWALRNSGIMVHGQTPESMSKDQKFPVSIEVQLLGGKGTGTRTTANLCTPGTHVVMDDKLFKPHCVNSNSKTYHGDQWVTVEVEVRGNKIIKHIIDGKTVLSYTKPQLDPEDGDAKKLIQQGAPLMLEKGTISLQSESHPIEFRKVELLKLEP</sequence>
<dbReference type="InterPro" id="IPR010496">
    <property type="entry name" value="AL/BT2_dom"/>
</dbReference>
<dbReference type="Proteomes" id="UP000263642">
    <property type="component" value="Unassembled WGS sequence"/>
</dbReference>
<organism evidence="3 4">
    <name type="scientific">Gimesia maris</name>
    <dbReference type="NCBI Taxonomy" id="122"/>
    <lineage>
        <taxon>Bacteria</taxon>
        <taxon>Pseudomonadati</taxon>
        <taxon>Planctomycetota</taxon>
        <taxon>Planctomycetia</taxon>
        <taxon>Planctomycetales</taxon>
        <taxon>Planctomycetaceae</taxon>
        <taxon>Gimesia</taxon>
    </lineage>
</organism>
<comment type="caution">
    <text evidence="3">The sequence shown here is derived from an EMBL/GenBank/DDBJ whole genome shotgun (WGS) entry which is preliminary data.</text>
</comment>
<dbReference type="Gene3D" id="2.60.120.560">
    <property type="entry name" value="Exo-inulinase, domain 1"/>
    <property type="match status" value="1"/>
</dbReference>
<feature type="chain" id="PRO_5017549818" evidence="1">
    <location>
        <begin position="26"/>
        <end position="266"/>
    </location>
</feature>
<dbReference type="EMBL" id="DQAY01000192">
    <property type="protein sequence ID" value="HCO27239.1"/>
    <property type="molecule type" value="Genomic_DNA"/>
</dbReference>
<accession>A0A3D3REH6</accession>
<dbReference type="AlphaFoldDB" id="A0A3D3REH6"/>
<keyword evidence="1" id="KW-0732">Signal</keyword>
<evidence type="ECO:0000313" key="3">
    <source>
        <dbReference type="EMBL" id="HCO27239.1"/>
    </source>
</evidence>
<evidence type="ECO:0000256" key="1">
    <source>
        <dbReference type="SAM" id="SignalP"/>
    </source>
</evidence>
<feature type="domain" description="3-keto-alpha-glucoside-1,2-lyase/3-keto-2-hydroxy-glucal hydratase" evidence="2">
    <location>
        <begin position="33"/>
        <end position="261"/>
    </location>
</feature>
<evidence type="ECO:0000259" key="2">
    <source>
        <dbReference type="Pfam" id="PF06439"/>
    </source>
</evidence>
<name>A0A3D3REH6_9PLAN</name>
<dbReference type="Pfam" id="PF06439">
    <property type="entry name" value="3keto-disac_hyd"/>
    <property type="match status" value="1"/>
</dbReference>
<dbReference type="GO" id="GO:0016787">
    <property type="term" value="F:hydrolase activity"/>
    <property type="evidence" value="ECO:0007669"/>
    <property type="project" value="InterPro"/>
</dbReference>